<evidence type="ECO:0000256" key="1">
    <source>
        <dbReference type="ARBA" id="ARBA00004141"/>
    </source>
</evidence>
<dbReference type="OrthoDB" id="4070176at2759"/>
<evidence type="ECO:0000313" key="6">
    <source>
        <dbReference type="EMBL" id="QLG72405.1"/>
    </source>
</evidence>
<dbReference type="GO" id="GO:0030435">
    <property type="term" value="P:sporulation resulting in formation of a cellular spore"/>
    <property type="evidence" value="ECO:0007669"/>
    <property type="project" value="UniProtKB-UniRule"/>
</dbReference>
<keyword evidence="7" id="KW-1185">Reference proteome</keyword>
<gene>
    <name evidence="6" type="ORF">HG535_0D01130</name>
</gene>
<keyword evidence="5" id="KW-0749">Sporulation</keyword>
<organism evidence="6 7">
    <name type="scientific">Zygotorulaspora mrakii</name>
    <name type="common">Zygosaccharomyces mrakii</name>
    <dbReference type="NCBI Taxonomy" id="42260"/>
    <lineage>
        <taxon>Eukaryota</taxon>
        <taxon>Fungi</taxon>
        <taxon>Dikarya</taxon>
        <taxon>Ascomycota</taxon>
        <taxon>Saccharomycotina</taxon>
        <taxon>Saccharomycetes</taxon>
        <taxon>Saccharomycetales</taxon>
        <taxon>Saccharomycetaceae</taxon>
        <taxon>Zygotorulaspora</taxon>
    </lineage>
</organism>
<dbReference type="Proteomes" id="UP000509704">
    <property type="component" value="Chromosome 4"/>
</dbReference>
<reference evidence="6 7" key="1">
    <citation type="submission" date="2020-07" db="EMBL/GenBank/DDBJ databases">
        <title>The yeast mating-type switching endonuclease HO is a domesticated member of an unorthodox homing genetic element family.</title>
        <authorList>
            <person name="Coughlan A.Y."/>
            <person name="Lombardi L."/>
            <person name="Braun-Galleani S."/>
            <person name="Martos A.R."/>
            <person name="Galeote V."/>
            <person name="Bigey F."/>
            <person name="Dequin S."/>
            <person name="Byrne K.P."/>
            <person name="Wolfe K.H."/>
        </authorList>
    </citation>
    <scope>NUCLEOTIDE SEQUENCE [LARGE SCALE GENOMIC DNA]</scope>
    <source>
        <strain evidence="6 7">NRRL Y-6702</strain>
    </source>
</reference>
<dbReference type="AlphaFoldDB" id="A0A7H9B154"/>
<dbReference type="GeneID" id="59236129"/>
<proteinExistence type="inferred from homology"/>
<name>A0A7H9B154_ZYGMR</name>
<comment type="function">
    <text evidence="5">Involved in spore wall assembly.</text>
</comment>
<evidence type="ECO:0000256" key="5">
    <source>
        <dbReference type="RuleBase" id="RU363006"/>
    </source>
</evidence>
<dbReference type="GO" id="GO:0016020">
    <property type="term" value="C:membrane"/>
    <property type="evidence" value="ECO:0007669"/>
    <property type="project" value="UniProtKB-SubCell"/>
</dbReference>
<dbReference type="InterPro" id="IPR031430">
    <property type="entry name" value="Osw5"/>
</dbReference>
<dbReference type="RefSeq" id="XP_037144133.1">
    <property type="nucleotide sequence ID" value="XM_037288238.1"/>
</dbReference>
<dbReference type="EMBL" id="CP058607">
    <property type="protein sequence ID" value="QLG72405.1"/>
    <property type="molecule type" value="Genomic_DNA"/>
</dbReference>
<feature type="transmembrane region" description="Helical" evidence="5">
    <location>
        <begin position="7"/>
        <end position="28"/>
    </location>
</feature>
<dbReference type="Pfam" id="PF17062">
    <property type="entry name" value="Osw5"/>
    <property type="match status" value="1"/>
</dbReference>
<comment type="similarity">
    <text evidence="5">Belongs to the OSW5 family.</text>
</comment>
<evidence type="ECO:0000256" key="2">
    <source>
        <dbReference type="ARBA" id="ARBA00022692"/>
    </source>
</evidence>
<evidence type="ECO:0000256" key="4">
    <source>
        <dbReference type="ARBA" id="ARBA00023136"/>
    </source>
</evidence>
<comment type="subcellular location">
    <subcellularLocation>
        <location evidence="1">Membrane</location>
        <topology evidence="1">Multi-pass membrane protein</topology>
    </subcellularLocation>
</comment>
<evidence type="ECO:0000256" key="3">
    <source>
        <dbReference type="ARBA" id="ARBA00022989"/>
    </source>
</evidence>
<evidence type="ECO:0000313" key="7">
    <source>
        <dbReference type="Proteomes" id="UP000509704"/>
    </source>
</evidence>
<sequence length="132" mass="14658">MISLSSFFFVLYLIFFISVGIIASIFIIPSLVLSFIFASFVVIFGFLSDITFRISQKLYLKVDHRLRYALKKMSAQRKSEESKKCAILNNSNMVGSSDNQMSNTVSVPAEPSTAASGIARSLETRANLRVTS</sequence>
<keyword evidence="2 5" id="KW-0812">Transmembrane</keyword>
<keyword evidence="4 5" id="KW-0472">Membrane</keyword>
<protein>
    <recommendedName>
        <fullName evidence="5">Outer spore wall protein 5</fullName>
    </recommendedName>
</protein>
<dbReference type="KEGG" id="zmk:HG535_0D01130"/>
<feature type="transmembrane region" description="Helical" evidence="5">
    <location>
        <begin position="34"/>
        <end position="52"/>
    </location>
</feature>
<keyword evidence="3 5" id="KW-1133">Transmembrane helix</keyword>
<accession>A0A7H9B154</accession>